<dbReference type="CDD" id="cd06225">
    <property type="entry name" value="HAMP"/>
    <property type="match status" value="1"/>
</dbReference>
<evidence type="ECO:0000256" key="6">
    <source>
        <dbReference type="SAM" id="Phobius"/>
    </source>
</evidence>
<proteinExistence type="inferred from homology"/>
<keyword evidence="10" id="KW-1185">Reference proteome</keyword>
<dbReference type="Proteomes" id="UP000281332">
    <property type="component" value="Unassembled WGS sequence"/>
</dbReference>
<evidence type="ECO:0000313" key="10">
    <source>
        <dbReference type="Proteomes" id="UP000281332"/>
    </source>
</evidence>
<dbReference type="GO" id="GO:0006935">
    <property type="term" value="P:chemotaxis"/>
    <property type="evidence" value="ECO:0007669"/>
    <property type="project" value="UniProtKB-KW"/>
</dbReference>
<accession>A0A3N4PYQ7</accession>
<feature type="domain" description="HAMP" evidence="8">
    <location>
        <begin position="215"/>
        <end position="267"/>
    </location>
</feature>
<dbReference type="PROSITE" id="PS50111">
    <property type="entry name" value="CHEMOTAXIS_TRANSDUC_2"/>
    <property type="match status" value="1"/>
</dbReference>
<dbReference type="InterPro" id="IPR003660">
    <property type="entry name" value="HAMP_dom"/>
</dbReference>
<organism evidence="9 10">
    <name type="scientific">Candidatus Pantoea deserta</name>
    <dbReference type="NCBI Taxonomy" id="1869313"/>
    <lineage>
        <taxon>Bacteria</taxon>
        <taxon>Pseudomonadati</taxon>
        <taxon>Pseudomonadota</taxon>
        <taxon>Gammaproteobacteria</taxon>
        <taxon>Enterobacterales</taxon>
        <taxon>Erwiniaceae</taxon>
        <taxon>Pantoea</taxon>
    </lineage>
</organism>
<dbReference type="SMART" id="SM00283">
    <property type="entry name" value="MA"/>
    <property type="match status" value="1"/>
</dbReference>
<dbReference type="InterPro" id="IPR004090">
    <property type="entry name" value="Chemotax_Me-accpt_rcpt"/>
</dbReference>
<dbReference type="InterPro" id="IPR004089">
    <property type="entry name" value="MCPsignal_dom"/>
</dbReference>
<dbReference type="Pfam" id="PF00015">
    <property type="entry name" value="MCPsignal"/>
    <property type="match status" value="1"/>
</dbReference>
<feature type="transmembrane region" description="Helical" evidence="6">
    <location>
        <begin position="191"/>
        <end position="213"/>
    </location>
</feature>
<dbReference type="GO" id="GO:0004888">
    <property type="term" value="F:transmembrane signaling receptor activity"/>
    <property type="evidence" value="ECO:0007669"/>
    <property type="project" value="InterPro"/>
</dbReference>
<dbReference type="AlphaFoldDB" id="A0A3N4PYQ7"/>
<keyword evidence="6" id="KW-0472">Membrane</keyword>
<dbReference type="GO" id="GO:0005886">
    <property type="term" value="C:plasma membrane"/>
    <property type="evidence" value="ECO:0007669"/>
    <property type="project" value="TreeGrafter"/>
</dbReference>
<name>A0A3N4PYQ7_9GAMM</name>
<keyword evidence="6" id="KW-0812">Transmembrane</keyword>
<dbReference type="SMART" id="SM00304">
    <property type="entry name" value="HAMP"/>
    <property type="match status" value="1"/>
</dbReference>
<keyword evidence="6" id="KW-1133">Transmembrane helix</keyword>
<comment type="similarity">
    <text evidence="4">Belongs to the methyl-accepting chemotaxis (MCP) protein family.</text>
</comment>
<reference evidence="9 10" key="1">
    <citation type="submission" date="2018-11" db="EMBL/GenBank/DDBJ databases">
        <title>Whole genome sequencing of Pantoea sp. RIT388.</title>
        <authorList>
            <person name="Gan H.M."/>
            <person name="Hudson A.O."/>
        </authorList>
    </citation>
    <scope>NUCLEOTIDE SEQUENCE [LARGE SCALE GENOMIC DNA]</scope>
    <source>
        <strain evidence="9 10">RIT388</strain>
    </source>
</reference>
<dbReference type="InterPro" id="IPR035440">
    <property type="entry name" value="4HB_MCP_dom_sf"/>
</dbReference>
<feature type="transmembrane region" description="Helical" evidence="6">
    <location>
        <begin position="12"/>
        <end position="31"/>
    </location>
</feature>
<dbReference type="OrthoDB" id="6466596at2"/>
<evidence type="ECO:0000259" key="7">
    <source>
        <dbReference type="PROSITE" id="PS50111"/>
    </source>
</evidence>
<dbReference type="PRINTS" id="PR00260">
    <property type="entry name" value="CHEMTRNSDUCR"/>
</dbReference>
<evidence type="ECO:0000256" key="1">
    <source>
        <dbReference type="ARBA" id="ARBA00004370"/>
    </source>
</evidence>
<dbReference type="Gene3D" id="1.10.287.950">
    <property type="entry name" value="Methyl-accepting chemotaxis protein"/>
    <property type="match status" value="1"/>
</dbReference>
<sequence length="555" mass="60725">MFKNMKISTGTNVLMCVFIIFMAIITFFTIASGDRFDKEIDFVLTVTQKHDALNRASSDLVSASGLVMMNRLNSNAVNRSVEQSTLENITHLLTSANASYKIFKDLPDLSREEQAQNENVYRAYNNLLAFVSKTKNELTDPNANFANAIELEQKAYQLSDELKTHRERYSQIMNNILEKHMDEADKINLRMIYTAGFIMLVSIIMVLLARMWLKRALFARLEQAKATFAMIAAGDLSKEVETGANDEIGEMMAALGKMRLSLTAMIADIRRGVTSIFGSAQEIASSNNNLSSRTEQQASALQQTAASMEELKITVRQNADNAHSAKQLVEGASSSARKGGDVMGNLDGIMREITENSRQIADINGVIDSIANQTNILALNAAVEAARAGEQGRGFAVVAGEVRSLAKRSADAAKEIRQLINVCVANMNTGSQEVELANMAMEEVVKSVTQVTDIMAEITSASDEQSTGISQIAQAVNEMDLVTQQNASMVEQAAGVARSVEEHARDLESVVSMFSLQRDLPMNTIEGADVKRVKTAASSEPVISKKKAEDDWVSF</sequence>
<dbReference type="FunFam" id="1.10.287.950:FF:000001">
    <property type="entry name" value="Methyl-accepting chemotaxis sensory transducer"/>
    <property type="match status" value="1"/>
</dbReference>
<keyword evidence="2" id="KW-0145">Chemotaxis</keyword>
<comment type="caution">
    <text evidence="9">The sequence shown here is derived from an EMBL/GenBank/DDBJ whole genome shotgun (WGS) entry which is preliminary data.</text>
</comment>
<dbReference type="PANTHER" id="PTHR43531:SF7">
    <property type="entry name" value="AEROTAXIS RECEPTOR"/>
    <property type="match status" value="1"/>
</dbReference>
<keyword evidence="3 5" id="KW-0807">Transducer</keyword>
<comment type="subcellular location">
    <subcellularLocation>
        <location evidence="1">Membrane</location>
    </subcellularLocation>
</comment>
<dbReference type="EMBL" id="RMVG01000001">
    <property type="protein sequence ID" value="RPE04634.1"/>
    <property type="molecule type" value="Genomic_DNA"/>
</dbReference>
<protein>
    <submittedName>
        <fullName evidence="9">HAMP domain-containing protein</fullName>
    </submittedName>
</protein>
<evidence type="ECO:0000259" key="8">
    <source>
        <dbReference type="PROSITE" id="PS50885"/>
    </source>
</evidence>
<dbReference type="PANTHER" id="PTHR43531">
    <property type="entry name" value="PROTEIN ICFG"/>
    <property type="match status" value="1"/>
</dbReference>
<dbReference type="PROSITE" id="PS50885">
    <property type="entry name" value="HAMP"/>
    <property type="match status" value="1"/>
</dbReference>
<dbReference type="SUPFAM" id="SSF58104">
    <property type="entry name" value="Methyl-accepting chemotaxis protein (MCP) signaling domain"/>
    <property type="match status" value="1"/>
</dbReference>
<evidence type="ECO:0000256" key="5">
    <source>
        <dbReference type="PROSITE-ProRule" id="PRU00284"/>
    </source>
</evidence>
<evidence type="ECO:0000313" key="9">
    <source>
        <dbReference type="EMBL" id="RPE04634.1"/>
    </source>
</evidence>
<dbReference type="GO" id="GO:0007165">
    <property type="term" value="P:signal transduction"/>
    <property type="evidence" value="ECO:0007669"/>
    <property type="project" value="UniProtKB-KW"/>
</dbReference>
<dbReference type="InterPro" id="IPR051310">
    <property type="entry name" value="MCP_chemotaxis"/>
</dbReference>
<evidence type="ECO:0000256" key="4">
    <source>
        <dbReference type="ARBA" id="ARBA00029447"/>
    </source>
</evidence>
<evidence type="ECO:0000256" key="3">
    <source>
        <dbReference type="ARBA" id="ARBA00023224"/>
    </source>
</evidence>
<evidence type="ECO:0000256" key="2">
    <source>
        <dbReference type="ARBA" id="ARBA00022500"/>
    </source>
</evidence>
<dbReference type="Pfam" id="PF00672">
    <property type="entry name" value="HAMP"/>
    <property type="match status" value="1"/>
</dbReference>
<dbReference type="CDD" id="cd11386">
    <property type="entry name" value="MCP_signal"/>
    <property type="match status" value="1"/>
</dbReference>
<dbReference type="SUPFAM" id="SSF47170">
    <property type="entry name" value="Aspartate receptor, ligand-binding domain"/>
    <property type="match status" value="1"/>
</dbReference>
<feature type="domain" description="Methyl-accepting transducer" evidence="7">
    <location>
        <begin position="272"/>
        <end position="501"/>
    </location>
</feature>
<gene>
    <name evidence="9" type="ORF">BBB56_02025</name>
</gene>
<dbReference type="Gene3D" id="1.20.120.30">
    <property type="entry name" value="Aspartate receptor, ligand-binding domain"/>
    <property type="match status" value="1"/>
</dbReference>